<sequence length="170" mass="19596">MEKKLGRPMNQDELFKETHIVKKKKETDQERWVEGRASTVHGRFTAEVEEFIRSQPPSELGDPIQPSDEDAERMWTQAAGGPKWGKVYGLPTKKFHRYKCGMQGIRTFSQAEQLDRESLSSMRETVTKLTSELEAAKEREKLRDAQYIGMQEHIKTLLASGSFPIPRSRE</sequence>
<reference evidence="1" key="1">
    <citation type="journal article" date="2014" name="Nat. Commun.">
        <title>The tobacco genome sequence and its comparison with those of tomato and potato.</title>
        <authorList>
            <person name="Sierro N."/>
            <person name="Battey J.N."/>
            <person name="Ouadi S."/>
            <person name="Bakaher N."/>
            <person name="Bovet L."/>
            <person name="Willig A."/>
            <person name="Goepfert S."/>
            <person name="Peitsch M.C."/>
            <person name="Ivanov N.V."/>
        </authorList>
    </citation>
    <scope>NUCLEOTIDE SEQUENCE [LARGE SCALE GENOMIC DNA]</scope>
</reference>
<accession>A0AC58S432</accession>
<organism evidence="1 2">
    <name type="scientific">Nicotiana tabacum</name>
    <name type="common">Common tobacco</name>
    <dbReference type="NCBI Taxonomy" id="4097"/>
    <lineage>
        <taxon>Eukaryota</taxon>
        <taxon>Viridiplantae</taxon>
        <taxon>Streptophyta</taxon>
        <taxon>Embryophyta</taxon>
        <taxon>Tracheophyta</taxon>
        <taxon>Spermatophyta</taxon>
        <taxon>Magnoliopsida</taxon>
        <taxon>eudicotyledons</taxon>
        <taxon>Gunneridae</taxon>
        <taxon>Pentapetalae</taxon>
        <taxon>asterids</taxon>
        <taxon>lamiids</taxon>
        <taxon>Solanales</taxon>
        <taxon>Solanaceae</taxon>
        <taxon>Nicotianoideae</taxon>
        <taxon>Nicotianeae</taxon>
        <taxon>Nicotiana</taxon>
    </lineage>
</organism>
<proteinExistence type="predicted"/>
<dbReference type="Proteomes" id="UP000790787">
    <property type="component" value="Chromosome 10"/>
</dbReference>
<gene>
    <name evidence="2" type="primary">LOC142164904</name>
</gene>
<evidence type="ECO:0000313" key="2">
    <source>
        <dbReference type="RefSeq" id="XP_075079710.1"/>
    </source>
</evidence>
<reference evidence="2" key="2">
    <citation type="submission" date="2025-08" db="UniProtKB">
        <authorList>
            <consortium name="RefSeq"/>
        </authorList>
    </citation>
    <scope>IDENTIFICATION</scope>
    <source>
        <tissue evidence="2">Leaf</tissue>
    </source>
</reference>
<protein>
    <submittedName>
        <fullName evidence="2">Uncharacterized protein LOC142164904</fullName>
    </submittedName>
</protein>
<name>A0AC58S432_TOBAC</name>
<dbReference type="RefSeq" id="XP_075079710.1">
    <property type="nucleotide sequence ID" value="XM_075223609.1"/>
</dbReference>
<keyword evidence="1" id="KW-1185">Reference proteome</keyword>
<evidence type="ECO:0000313" key="1">
    <source>
        <dbReference type="Proteomes" id="UP000790787"/>
    </source>
</evidence>